<evidence type="ECO:0000259" key="6">
    <source>
        <dbReference type="PROSITE" id="PS51444"/>
    </source>
</evidence>
<proteinExistence type="inferred from homology"/>
<feature type="compositionally biased region" description="Low complexity" evidence="3">
    <location>
        <begin position="65"/>
        <end position="75"/>
    </location>
</feature>
<feature type="region of interest" description="Disordered" evidence="3">
    <location>
        <begin position="713"/>
        <end position="756"/>
    </location>
</feature>
<dbReference type="EMBL" id="JBBNAF010000010">
    <property type="protein sequence ID" value="KAK9107934.1"/>
    <property type="molecule type" value="Genomic_DNA"/>
</dbReference>
<dbReference type="InterPro" id="IPR042201">
    <property type="entry name" value="FH2_Formin_sf"/>
</dbReference>
<feature type="region of interest" description="Disordered" evidence="3">
    <location>
        <begin position="179"/>
        <end position="209"/>
    </location>
</feature>
<dbReference type="GO" id="GO:0051015">
    <property type="term" value="F:actin filament binding"/>
    <property type="evidence" value="ECO:0007669"/>
    <property type="project" value="InterPro"/>
</dbReference>
<feature type="region of interest" description="Disordered" evidence="3">
    <location>
        <begin position="56"/>
        <end position="81"/>
    </location>
</feature>
<keyword evidence="4" id="KW-0812">Transmembrane</keyword>
<evidence type="ECO:0000256" key="1">
    <source>
        <dbReference type="ARBA" id="ARBA00025793"/>
    </source>
</evidence>
<dbReference type="Pfam" id="PF02181">
    <property type="entry name" value="FH2"/>
    <property type="match status" value="1"/>
</dbReference>
<feature type="region of interest" description="Disordered" evidence="3">
    <location>
        <begin position="118"/>
        <end position="137"/>
    </location>
</feature>
<feature type="region of interest" description="Disordered" evidence="3">
    <location>
        <begin position="239"/>
        <end position="290"/>
    </location>
</feature>
<name>A0AAP0FQR4_9MAGN</name>
<dbReference type="AlphaFoldDB" id="A0AAP0FQR4"/>
<organism evidence="7 8">
    <name type="scientific">Stephania yunnanensis</name>
    <dbReference type="NCBI Taxonomy" id="152371"/>
    <lineage>
        <taxon>Eukaryota</taxon>
        <taxon>Viridiplantae</taxon>
        <taxon>Streptophyta</taxon>
        <taxon>Embryophyta</taxon>
        <taxon>Tracheophyta</taxon>
        <taxon>Spermatophyta</taxon>
        <taxon>Magnoliopsida</taxon>
        <taxon>Ranunculales</taxon>
        <taxon>Menispermaceae</taxon>
        <taxon>Menispermoideae</taxon>
        <taxon>Cissampelideae</taxon>
        <taxon>Stephania</taxon>
    </lineage>
</organism>
<dbReference type="PROSITE" id="PS51444">
    <property type="entry name" value="FH2"/>
    <property type="match status" value="1"/>
</dbReference>
<keyword evidence="8" id="KW-1185">Reference proteome</keyword>
<dbReference type="PANTHER" id="PTHR23213:SF354">
    <property type="entry name" value="FORMIN-LIKE PROTEIN 4"/>
    <property type="match status" value="1"/>
</dbReference>
<protein>
    <recommendedName>
        <fullName evidence="2">Formin-like protein</fullName>
    </recommendedName>
</protein>
<evidence type="ECO:0000256" key="5">
    <source>
        <dbReference type="SAM" id="SignalP"/>
    </source>
</evidence>
<keyword evidence="5" id="KW-0732">Signal</keyword>
<comment type="caution">
    <text evidence="7">The sequence shown here is derived from an EMBL/GenBank/DDBJ whole genome shotgun (WGS) entry which is preliminary data.</text>
</comment>
<feature type="compositionally biased region" description="Low complexity" evidence="3">
    <location>
        <begin position="554"/>
        <end position="566"/>
    </location>
</feature>
<sequence>MAAALSQPWPPPPPLFLLFCFFFCSLFPLFSSQPSPQNIETFFPFNSNPSLVPPKPNFAPPPTLVTTSTSSSSSSNHRRRSSSGVVGKAVAATAASTIVIAALLFFFFRRYAISRRNKTDQEPTISTTTTAAAAAHSEETKRFDGALKGLIVDENGLDVIYWRKLESGRLKASFKREVFSRSNGDGDGGIQRGGSRRERRERSGPIQELPLLQIKDPNRISGSSRPIFDTEFNSAAAVAVAARPSNPPPIPPPPPPMPAVKKAPAPPPPPPPMPGKKIAVPPPPRRREPKLKPLHWDKVTAKADHSMVWDKISDGSFRFDDDLMEALFGYVATNKKSPERNNTNVSNVGNSNCGSPAQVFILDPRKSQNIAIVVRSLNVSRQEILDGLLEGHGLSVDSLEKLMRIAPTKEEENQILEFDGNLTKLADAESFLYHILNDVPSTFARVDAMLFRSNYDSEILHLKESLQTLELGCKELRTRGLFLKLLEAVLKAGNRMNAGTARGNAQAFNLTALQKLSDVKSTDGKTTLLHFVVEEVVRSEGKRCVINRNFTLSRSNSRSSSSSMSSDNGKSKEEREKEYMMLGLPVVGGLSIEFSNVKKAATVDYDVLNNTSTALTGRVEELRRLITLIGANTGGGFVREMKGFLESAKEELNVVKDEHIRVMELVKRTTEYYQAGASKDKNAHPLQLFIIVRDFLNMVDQVCIDIARNSQKKKTAPARAGSSSPPLPETKAPAVRFPNLPVHFKPTSSSSDSDDF</sequence>
<evidence type="ECO:0000256" key="2">
    <source>
        <dbReference type="RuleBase" id="RU361260"/>
    </source>
</evidence>
<accession>A0AAP0FQR4</accession>
<feature type="domain" description="FH2" evidence="6">
    <location>
        <begin position="281"/>
        <end position="725"/>
    </location>
</feature>
<keyword evidence="4" id="KW-0472">Membrane</keyword>
<dbReference type="Proteomes" id="UP001420932">
    <property type="component" value="Unassembled WGS sequence"/>
</dbReference>
<gene>
    <name evidence="7" type="ORF">Syun_023945</name>
</gene>
<feature type="chain" id="PRO_5043021404" description="Formin-like protein" evidence="5">
    <location>
        <begin position="33"/>
        <end position="756"/>
    </location>
</feature>
<dbReference type="InterPro" id="IPR027643">
    <property type="entry name" value="Formin-like_plant"/>
</dbReference>
<feature type="compositionally biased region" description="Polar residues" evidence="3">
    <location>
        <begin position="746"/>
        <end position="756"/>
    </location>
</feature>
<evidence type="ECO:0000313" key="8">
    <source>
        <dbReference type="Proteomes" id="UP001420932"/>
    </source>
</evidence>
<comment type="similarity">
    <text evidence="1">Belongs to the formin-like family. Class-I subfamily.</text>
</comment>
<evidence type="ECO:0000256" key="3">
    <source>
        <dbReference type="SAM" id="MobiDB-lite"/>
    </source>
</evidence>
<dbReference type="InterPro" id="IPR015425">
    <property type="entry name" value="FH2_Formin"/>
</dbReference>
<reference evidence="7 8" key="1">
    <citation type="submission" date="2024-01" db="EMBL/GenBank/DDBJ databases">
        <title>Genome assemblies of Stephania.</title>
        <authorList>
            <person name="Yang L."/>
        </authorList>
    </citation>
    <scope>NUCLEOTIDE SEQUENCE [LARGE SCALE GENOMIC DNA]</scope>
    <source>
        <strain evidence="7">YNDBR</strain>
        <tissue evidence="7">Leaf</tissue>
    </source>
</reference>
<dbReference type="GO" id="GO:0045010">
    <property type="term" value="P:actin nucleation"/>
    <property type="evidence" value="ECO:0007669"/>
    <property type="project" value="InterPro"/>
</dbReference>
<feature type="region of interest" description="Disordered" evidence="3">
    <location>
        <begin position="554"/>
        <end position="575"/>
    </location>
</feature>
<dbReference type="Gene3D" id="1.20.58.2220">
    <property type="entry name" value="Formin, FH2 domain"/>
    <property type="match status" value="1"/>
</dbReference>
<keyword evidence="4" id="KW-1133">Transmembrane helix</keyword>
<feature type="transmembrane region" description="Helical" evidence="4">
    <location>
        <begin position="89"/>
        <end position="108"/>
    </location>
</feature>
<evidence type="ECO:0000256" key="4">
    <source>
        <dbReference type="SAM" id="Phobius"/>
    </source>
</evidence>
<feature type="compositionally biased region" description="Pro residues" evidence="3">
    <location>
        <begin position="245"/>
        <end position="274"/>
    </location>
</feature>
<dbReference type="PANTHER" id="PTHR23213">
    <property type="entry name" value="FORMIN-RELATED"/>
    <property type="match status" value="1"/>
</dbReference>
<dbReference type="SMART" id="SM00498">
    <property type="entry name" value="FH2"/>
    <property type="match status" value="1"/>
</dbReference>
<dbReference type="SUPFAM" id="SSF101447">
    <property type="entry name" value="Formin homology 2 domain (FH2 domain)"/>
    <property type="match status" value="1"/>
</dbReference>
<evidence type="ECO:0000313" key="7">
    <source>
        <dbReference type="EMBL" id="KAK9107934.1"/>
    </source>
</evidence>
<feature type="signal peptide" evidence="5">
    <location>
        <begin position="1"/>
        <end position="32"/>
    </location>
</feature>